<dbReference type="AlphaFoldDB" id="A0A2A5T6D4"/>
<proteinExistence type="predicted"/>
<evidence type="ECO:0000313" key="1">
    <source>
        <dbReference type="EMBL" id="PCS23711.1"/>
    </source>
</evidence>
<gene>
    <name evidence="1" type="ORF">BTN49_0680</name>
</gene>
<evidence type="ECO:0000313" key="2">
    <source>
        <dbReference type="Proteomes" id="UP000219020"/>
    </source>
</evidence>
<sequence>MLMSSLLKFPIYTCISKCSKTVKIKYRLLNQGAVSHVVIEATALKGYDEGEWKTSKHSKEIRCI</sequence>
<keyword evidence="2" id="KW-1185">Reference proteome</keyword>
<dbReference type="Proteomes" id="UP000219020">
    <property type="component" value="Unassembled WGS sequence"/>
</dbReference>
<accession>A0A2A5T6D4</accession>
<evidence type="ECO:0008006" key="3">
    <source>
        <dbReference type="Google" id="ProtNLM"/>
    </source>
</evidence>
<protein>
    <recommendedName>
        <fullName evidence="3">Mobile element protein</fullName>
    </recommendedName>
</protein>
<dbReference type="EMBL" id="NBYY01000009">
    <property type="protein sequence ID" value="PCS23711.1"/>
    <property type="molecule type" value="Genomic_DNA"/>
</dbReference>
<comment type="caution">
    <text evidence="1">The sequence shown here is derived from an EMBL/GenBank/DDBJ whole genome shotgun (WGS) entry which is preliminary data.</text>
</comment>
<organism evidence="1 2">
    <name type="scientific">Candidatus Enterovibrio escicola</name>
    <dbReference type="NCBI Taxonomy" id="1927127"/>
    <lineage>
        <taxon>Bacteria</taxon>
        <taxon>Pseudomonadati</taxon>
        <taxon>Pseudomonadota</taxon>
        <taxon>Gammaproteobacteria</taxon>
        <taxon>Vibrionales</taxon>
        <taxon>Vibrionaceae</taxon>
        <taxon>Enterovibrio</taxon>
    </lineage>
</organism>
<name>A0A2A5T6D4_9GAMM</name>
<reference evidence="2" key="1">
    <citation type="submission" date="2017-04" db="EMBL/GenBank/DDBJ databases">
        <title>Genome evolution of the luminous symbionts of deep sea anglerfish.</title>
        <authorList>
            <person name="Hendry T.A."/>
        </authorList>
    </citation>
    <scope>NUCLEOTIDE SEQUENCE [LARGE SCALE GENOMIC DNA]</scope>
</reference>